<name>K0SGY5_THAOC</name>
<accession>K0SGY5</accession>
<dbReference type="Proteomes" id="UP000266841">
    <property type="component" value="Unassembled WGS sequence"/>
</dbReference>
<feature type="region of interest" description="Disordered" evidence="1">
    <location>
        <begin position="943"/>
        <end position="969"/>
    </location>
</feature>
<keyword evidence="3" id="KW-1185">Reference proteome</keyword>
<proteinExistence type="predicted"/>
<evidence type="ECO:0000256" key="1">
    <source>
        <dbReference type="SAM" id="MobiDB-lite"/>
    </source>
</evidence>
<dbReference type="OrthoDB" id="55875at2759"/>
<feature type="region of interest" description="Disordered" evidence="1">
    <location>
        <begin position="893"/>
        <end position="917"/>
    </location>
</feature>
<organism evidence="2 3">
    <name type="scientific">Thalassiosira oceanica</name>
    <name type="common">Marine diatom</name>
    <dbReference type="NCBI Taxonomy" id="159749"/>
    <lineage>
        <taxon>Eukaryota</taxon>
        <taxon>Sar</taxon>
        <taxon>Stramenopiles</taxon>
        <taxon>Ochrophyta</taxon>
        <taxon>Bacillariophyta</taxon>
        <taxon>Coscinodiscophyceae</taxon>
        <taxon>Thalassiosirophycidae</taxon>
        <taxon>Thalassiosirales</taxon>
        <taxon>Thalassiosiraceae</taxon>
        <taxon>Thalassiosira</taxon>
    </lineage>
</organism>
<reference evidence="2 3" key="1">
    <citation type="journal article" date="2012" name="Genome Biol.">
        <title>Genome and low-iron response of an oceanic diatom adapted to chronic iron limitation.</title>
        <authorList>
            <person name="Lommer M."/>
            <person name="Specht M."/>
            <person name="Roy A.S."/>
            <person name="Kraemer L."/>
            <person name="Andreson R."/>
            <person name="Gutowska M.A."/>
            <person name="Wolf J."/>
            <person name="Bergner S.V."/>
            <person name="Schilhabel M.B."/>
            <person name="Klostermeier U.C."/>
            <person name="Beiko R.G."/>
            <person name="Rosenstiel P."/>
            <person name="Hippler M."/>
            <person name="Laroche J."/>
        </authorList>
    </citation>
    <scope>NUCLEOTIDE SEQUENCE [LARGE SCALE GENOMIC DNA]</scope>
    <source>
        <strain evidence="2 3">CCMP1005</strain>
    </source>
</reference>
<gene>
    <name evidence="2" type="ORF">THAOC_22133</name>
</gene>
<dbReference type="AlphaFoldDB" id="K0SGY5"/>
<feature type="non-terminal residue" evidence="2">
    <location>
        <position position="1"/>
    </location>
</feature>
<evidence type="ECO:0000313" key="2">
    <source>
        <dbReference type="EMBL" id="EJK57787.1"/>
    </source>
</evidence>
<sequence length="1157" mass="131192">HIGHAALHDSLNVRHYRRFYVLAHTADHAGRHDIQRRHVLSPCPLNRRGPRREDNPGCCNRPIPALEVTRSPLCDLAMSHDPGRGGQNSGDAGVVGCVYCRAEIVPGQTKRIGDREVLCRKYPSELHPLDVLRRSEEAATFASSNQKRKGDAVMVLYRSVLYRDEMKDDSTETNVLQTKLDEACQTLSLVGIKDATDTVPPATLDSLGRFFSTLHTWIVQRSVTPHGKVQSLRPDEFCDFIIKNQTILSACLYGLATGTPNIPINRMNESDFKSGVLATGAAHDLVLRCKTGWPLHLQFMFSDQLNRQNMTTSFHEVMSLFKLVMSRNCDDRKKCREVCNYLRKGVKVRPRDMVILNGDNVGFLKLGMNCSYDQWLLCVDILIRASRLQDIDIDTDEPKDPSRLDRKPTHDFLDLVKEDKLRSTPTLAKELVGVNPSDIDKLTNSVMEHIHQAIEIEKKGAVVVGGSVTKAGYFISHESKVAFIENQHVDPDNTGYSIDPTAEVVNRRISQVVNSEADVYQVKEVAASSLLGPDSTVNAVHADLSLKSTTFMIAQYCWDLRKKTLYTWYTLASDDEKADFDALPAYIIGAFFCCDGQPANQLLKMVTEDNRRFYLGDESVKLPDLFPDSSCNEWDGDAEFDLWFDEVNSHYGLVGKGKNKGSRFYGKFFAFPGGFHACLKFHNMCGDLFGNFLALFFRAWRDTPSKIEWILRPKDPTQLEEELWQYVLAHYRSAYIYCKSSFSREPTPAEVHKYMVDLAGKSPIKLAVLLHLRYAEISIMMRVSAKLGERGCVETFLCAVRFGLTLWSMTHAVDYVRLGCDLLMTMHCASPALKRLYSKEIFTRLTATNNSMPTDLAMEKVVREVRSREGKIHRAGIKRRMEHAAFLIPNNPTERQSLDSLRSGAAESKTSKSRSEEYLSADSPLIKCHDLIHHQMKVWHPTEEINLDGGRGKKGRKKRRRDSEVDPYSFGKNESLNSDVLKTFVLGSIRVVEYFQRYYVDNPFSVDRSEDEVSLTKILATHADREVEWQKFINRSISTSHSELEKAMIVSELREALANEISSLNFDTDLVVPEIPPPMMKKLKKPELINELIVHRRKLFDIIPSLESDRRKEAKGAFDTLYPPTISEANLQELLSSDIFKLSDGVLNKDRYSNALE</sequence>
<comment type="caution">
    <text evidence="2">The sequence shown here is derived from an EMBL/GenBank/DDBJ whole genome shotgun (WGS) entry which is preliminary data.</text>
</comment>
<evidence type="ECO:0000313" key="3">
    <source>
        <dbReference type="Proteomes" id="UP000266841"/>
    </source>
</evidence>
<protein>
    <submittedName>
        <fullName evidence="2">Uncharacterized protein</fullName>
    </submittedName>
</protein>
<dbReference type="EMBL" id="AGNL01027043">
    <property type="protein sequence ID" value="EJK57787.1"/>
    <property type="molecule type" value="Genomic_DNA"/>
</dbReference>